<keyword evidence="7 9" id="KW-0067">ATP-binding</keyword>
<evidence type="ECO:0000256" key="3">
    <source>
        <dbReference type="ARBA" id="ARBA00022679"/>
    </source>
</evidence>
<dbReference type="GO" id="GO:0000049">
    <property type="term" value="F:tRNA binding"/>
    <property type="evidence" value="ECO:0007669"/>
    <property type="project" value="TreeGrafter"/>
</dbReference>
<keyword evidence="5 9" id="KW-0548">Nucleotidyltransferase</keyword>
<dbReference type="GO" id="GO:0003725">
    <property type="term" value="F:double-stranded RNA binding"/>
    <property type="evidence" value="ECO:0007669"/>
    <property type="project" value="InterPro"/>
</dbReference>
<evidence type="ECO:0000256" key="9">
    <source>
        <dbReference type="HAMAP-Rule" id="MF_01852"/>
    </source>
</evidence>
<keyword evidence="3 9" id="KW-0808">Transferase</keyword>
<evidence type="ECO:0000313" key="11">
    <source>
        <dbReference type="EMBL" id="CUA87480.1"/>
    </source>
</evidence>
<dbReference type="GO" id="GO:0002949">
    <property type="term" value="P:tRNA threonylcarbamoyladenosine modification"/>
    <property type="evidence" value="ECO:0007669"/>
    <property type="project" value="UniProtKB-UniRule"/>
</dbReference>
<dbReference type="HAMAP" id="MF_01852">
    <property type="entry name" value="TsaC"/>
    <property type="match status" value="1"/>
</dbReference>
<sequence>MTEQNDMWLAAKQAFQNAELLAYPTEAVFGLGCDPRNELAVSKLLEAKQRPQEKGLILLAADYSQLISFVDDAKIPQDKRFSVFSHWPGPVTLLLPAAPHVPDWLRGAHNQIAVRVTAHEPARQLCRALGSAIVSTSANISGQPSLCEAAAVRDAFGDKVAWVMDAPTGGASKPSRIIDPLTQQVFRD</sequence>
<keyword evidence="2 9" id="KW-0963">Cytoplasm</keyword>
<evidence type="ECO:0000256" key="8">
    <source>
        <dbReference type="ARBA" id="ARBA00048366"/>
    </source>
</evidence>
<evidence type="ECO:0000256" key="2">
    <source>
        <dbReference type="ARBA" id="ARBA00022490"/>
    </source>
</evidence>
<dbReference type="NCBIfam" id="TIGR00057">
    <property type="entry name" value="L-threonylcarbamoyladenylate synthase"/>
    <property type="match status" value="1"/>
</dbReference>
<dbReference type="PANTHER" id="PTHR17490">
    <property type="entry name" value="SUA5"/>
    <property type="match status" value="1"/>
</dbReference>
<evidence type="ECO:0000313" key="12">
    <source>
        <dbReference type="Proteomes" id="UP000182598"/>
    </source>
</evidence>
<dbReference type="AlphaFoldDB" id="A0A0K6H9A5"/>
<protein>
    <recommendedName>
        <fullName evidence="9">Threonylcarbamoyl-AMP synthase</fullName>
        <shortName evidence="9">TC-AMP synthase</shortName>
        <ecNumber evidence="9">2.7.7.87</ecNumber>
    </recommendedName>
    <alternativeName>
        <fullName evidence="9">L-threonylcarbamoyladenylate synthase</fullName>
    </alternativeName>
    <alternativeName>
        <fullName evidence="9">t(6)A37 threonylcarbamoyladenosine biosynthesis protein TsaC</fullName>
    </alternativeName>
    <alternativeName>
        <fullName evidence="9">tRNA threonylcarbamoyladenosine biosynthesis protein TsaC</fullName>
    </alternativeName>
</protein>
<dbReference type="InterPro" id="IPR050156">
    <property type="entry name" value="TC-AMP_synthase_SUA5"/>
</dbReference>
<gene>
    <name evidence="9" type="primary">tsaC</name>
    <name evidence="11" type="ORF">Ga0061064_1815</name>
</gene>
<dbReference type="GO" id="GO:0005737">
    <property type="term" value="C:cytoplasm"/>
    <property type="evidence" value="ECO:0007669"/>
    <property type="project" value="UniProtKB-SubCell"/>
</dbReference>
<dbReference type="GO" id="GO:0005524">
    <property type="term" value="F:ATP binding"/>
    <property type="evidence" value="ECO:0007669"/>
    <property type="project" value="UniProtKB-UniRule"/>
</dbReference>
<comment type="function">
    <text evidence="9">Required for the formation of a threonylcarbamoyl group on adenosine at position 37 (t(6)A37) in tRNAs that read codons beginning with adenine. Catalyzes the conversion of L-threonine, HCO(3)(-)/CO(2) and ATP to give threonylcarbamoyl-AMP (TC-AMP) as the acyladenylate intermediate, with the release of diphosphate.</text>
</comment>
<proteinExistence type="inferred from homology"/>
<dbReference type="GO" id="GO:0006450">
    <property type="term" value="P:regulation of translational fidelity"/>
    <property type="evidence" value="ECO:0007669"/>
    <property type="project" value="TreeGrafter"/>
</dbReference>
<name>A0A0K6H9A5_9GAMM</name>
<dbReference type="EC" id="2.7.7.87" evidence="9"/>
<keyword evidence="12" id="KW-1185">Reference proteome</keyword>
<comment type="catalytic activity">
    <reaction evidence="8 9">
        <text>L-threonine + hydrogencarbonate + ATP = L-threonylcarbamoyladenylate + diphosphate + H2O</text>
        <dbReference type="Rhea" id="RHEA:36407"/>
        <dbReference type="ChEBI" id="CHEBI:15377"/>
        <dbReference type="ChEBI" id="CHEBI:17544"/>
        <dbReference type="ChEBI" id="CHEBI:30616"/>
        <dbReference type="ChEBI" id="CHEBI:33019"/>
        <dbReference type="ChEBI" id="CHEBI:57926"/>
        <dbReference type="ChEBI" id="CHEBI:73682"/>
        <dbReference type="EC" id="2.7.7.87"/>
    </reaction>
</comment>
<evidence type="ECO:0000256" key="7">
    <source>
        <dbReference type="ARBA" id="ARBA00022840"/>
    </source>
</evidence>
<dbReference type="OrthoDB" id="9814580at2"/>
<dbReference type="PANTHER" id="PTHR17490:SF18">
    <property type="entry name" value="THREONYLCARBAMOYL-AMP SYNTHASE"/>
    <property type="match status" value="1"/>
</dbReference>
<reference evidence="12" key="1">
    <citation type="submission" date="2015-08" db="EMBL/GenBank/DDBJ databases">
        <authorList>
            <person name="Varghese N."/>
        </authorList>
    </citation>
    <scope>NUCLEOTIDE SEQUENCE [LARGE SCALE GENOMIC DNA]</scope>
    <source>
        <strain evidence="12">DSM 27808</strain>
    </source>
</reference>
<evidence type="ECO:0000256" key="1">
    <source>
        <dbReference type="ARBA" id="ARBA00004496"/>
    </source>
</evidence>
<dbReference type="Pfam" id="PF01300">
    <property type="entry name" value="Sua5_yciO_yrdC"/>
    <property type="match status" value="1"/>
</dbReference>
<dbReference type="InterPro" id="IPR023535">
    <property type="entry name" value="TC-AMP_synthase"/>
</dbReference>
<accession>A0A0K6H9A5</accession>
<dbReference type="RefSeq" id="WP_055439462.1">
    <property type="nucleotide sequence ID" value="NZ_CYHB01000005.1"/>
</dbReference>
<comment type="subcellular location">
    <subcellularLocation>
        <location evidence="1 9">Cytoplasm</location>
    </subcellularLocation>
</comment>
<evidence type="ECO:0000259" key="10">
    <source>
        <dbReference type="PROSITE" id="PS51163"/>
    </source>
</evidence>
<dbReference type="Gene3D" id="3.90.870.10">
    <property type="entry name" value="DHBP synthase"/>
    <property type="match status" value="1"/>
</dbReference>
<dbReference type="SUPFAM" id="SSF55821">
    <property type="entry name" value="YrdC/RibB"/>
    <property type="match status" value="1"/>
</dbReference>
<dbReference type="InterPro" id="IPR017945">
    <property type="entry name" value="DHBP_synth_RibB-like_a/b_dom"/>
</dbReference>
<dbReference type="GO" id="GO:0061710">
    <property type="term" value="F:L-threonylcarbamoyladenylate synthase"/>
    <property type="evidence" value="ECO:0007669"/>
    <property type="project" value="UniProtKB-EC"/>
</dbReference>
<dbReference type="Proteomes" id="UP000182598">
    <property type="component" value="Unassembled WGS sequence"/>
</dbReference>
<feature type="domain" description="YrdC-like" evidence="10">
    <location>
        <begin position="5"/>
        <end position="188"/>
    </location>
</feature>
<dbReference type="EMBL" id="CYHB01000005">
    <property type="protein sequence ID" value="CUA87480.1"/>
    <property type="molecule type" value="Genomic_DNA"/>
</dbReference>
<evidence type="ECO:0000256" key="6">
    <source>
        <dbReference type="ARBA" id="ARBA00022741"/>
    </source>
</evidence>
<organism evidence="11 12">
    <name type="scientific">Pseudidiomarina woesei</name>
    <dbReference type="NCBI Taxonomy" id="1381080"/>
    <lineage>
        <taxon>Bacteria</taxon>
        <taxon>Pseudomonadati</taxon>
        <taxon>Pseudomonadota</taxon>
        <taxon>Gammaproteobacteria</taxon>
        <taxon>Alteromonadales</taxon>
        <taxon>Idiomarinaceae</taxon>
        <taxon>Pseudidiomarina</taxon>
    </lineage>
</organism>
<evidence type="ECO:0000256" key="5">
    <source>
        <dbReference type="ARBA" id="ARBA00022695"/>
    </source>
</evidence>
<keyword evidence="4 9" id="KW-0819">tRNA processing</keyword>
<dbReference type="InterPro" id="IPR006070">
    <property type="entry name" value="Sua5-like_dom"/>
</dbReference>
<dbReference type="FunFam" id="3.90.870.10:FF:000004">
    <property type="entry name" value="Threonylcarbamoyl-AMP synthase"/>
    <property type="match status" value="1"/>
</dbReference>
<comment type="similarity">
    <text evidence="9">Belongs to the SUA5 family. TsaC subfamily.</text>
</comment>
<dbReference type="PROSITE" id="PS51163">
    <property type="entry name" value="YRDC"/>
    <property type="match status" value="1"/>
</dbReference>
<keyword evidence="6 9" id="KW-0547">Nucleotide-binding</keyword>
<evidence type="ECO:0000256" key="4">
    <source>
        <dbReference type="ARBA" id="ARBA00022694"/>
    </source>
</evidence>